<dbReference type="EMBL" id="MAAF01000091">
    <property type="protein sequence ID" value="OUR77134.1"/>
    <property type="molecule type" value="Genomic_DNA"/>
</dbReference>
<gene>
    <name evidence="1" type="ORF">A9Q75_15530</name>
</gene>
<sequence>MDNIFSFFHLELHVSRLEVARFDTLMKAIEERSWCISECEKYFFENNRTFIIRFDAIKKTITLASPTIEDIHIIGPAGTGLDTYLIGSCIAALKNIFEYMSNVNVECYTKDELYTEIIRVNDMYFNEIEVKGLQPYTALMVKTDRGMNSVEKSIYKEFNEWDSLDFDEL</sequence>
<dbReference type="Proteomes" id="UP000243053">
    <property type="component" value="Unassembled WGS sequence"/>
</dbReference>
<name>A0A1Y5E7B3_COLPS</name>
<comment type="caution">
    <text evidence="1">The sequence shown here is derived from an EMBL/GenBank/DDBJ whole genome shotgun (WGS) entry which is preliminary data.</text>
</comment>
<protein>
    <submittedName>
        <fullName evidence="1">Uncharacterized protein</fullName>
    </submittedName>
</protein>
<organism evidence="1 2">
    <name type="scientific">Colwellia psychrerythraea</name>
    <name type="common">Vibrio psychroerythus</name>
    <dbReference type="NCBI Taxonomy" id="28229"/>
    <lineage>
        <taxon>Bacteria</taxon>
        <taxon>Pseudomonadati</taxon>
        <taxon>Pseudomonadota</taxon>
        <taxon>Gammaproteobacteria</taxon>
        <taxon>Alteromonadales</taxon>
        <taxon>Colwelliaceae</taxon>
        <taxon>Colwellia</taxon>
    </lineage>
</organism>
<dbReference type="AlphaFoldDB" id="A0A1Y5E7B3"/>
<reference evidence="2" key="1">
    <citation type="journal article" date="2017" name="Proc. Natl. Acad. Sci. U.S.A.">
        <title>Simulation of Deepwater Horizon oil plume reveals substrate specialization within a complex community of hydrocarbon degraders.</title>
        <authorList>
            <person name="Hu P."/>
            <person name="Dubinsky E.A."/>
            <person name="Probst A.J."/>
            <person name="Wang J."/>
            <person name="Sieber C.M.K."/>
            <person name="Tom L.M."/>
            <person name="Gardinali P."/>
            <person name="Banfield J.F."/>
            <person name="Atlas R.M."/>
            <person name="Andersen G.L."/>
        </authorList>
    </citation>
    <scope>NUCLEOTIDE SEQUENCE [LARGE SCALE GENOMIC DNA]</scope>
</reference>
<accession>A0A1Y5E7B3</accession>
<evidence type="ECO:0000313" key="2">
    <source>
        <dbReference type="Proteomes" id="UP000243053"/>
    </source>
</evidence>
<evidence type="ECO:0000313" key="1">
    <source>
        <dbReference type="EMBL" id="OUR77134.1"/>
    </source>
</evidence>
<proteinExistence type="predicted"/>